<feature type="repeat" description="ANK" evidence="9">
    <location>
        <begin position="99"/>
        <end position="131"/>
    </location>
</feature>
<accession>A0A1Y1HL39</accession>
<dbReference type="InterPro" id="IPR036770">
    <property type="entry name" value="Ankyrin_rpt-contain_sf"/>
</dbReference>
<name>A0A1Y1HL39_KLENI</name>
<evidence type="ECO:0000256" key="3">
    <source>
        <dbReference type="ARBA" id="ARBA00022553"/>
    </source>
</evidence>
<evidence type="ECO:0000256" key="9">
    <source>
        <dbReference type="PROSITE-ProRule" id="PRU00023"/>
    </source>
</evidence>
<dbReference type="PROSITE" id="PS50088">
    <property type="entry name" value="ANK_REPEAT"/>
    <property type="match status" value="2"/>
</dbReference>
<feature type="region of interest" description="Disordered" evidence="10">
    <location>
        <begin position="229"/>
        <end position="255"/>
    </location>
</feature>
<keyword evidence="5 9" id="KW-0040">ANK repeat</keyword>
<keyword evidence="3" id="KW-0597">Phosphoprotein</keyword>
<feature type="region of interest" description="Disordered" evidence="10">
    <location>
        <begin position="154"/>
        <end position="196"/>
    </location>
</feature>
<protein>
    <recommendedName>
        <fullName evidence="2">NF-kappa-B inhibitor-like protein 1</fullName>
    </recommendedName>
    <alternativeName>
        <fullName evidence="7">Inhibitor of kappa B-like protein</fullName>
    </alternativeName>
    <alternativeName>
        <fullName evidence="8">Nuclear factor of kappa light polypeptide gene enhancer in B-cells inhibitor-like 1</fullName>
    </alternativeName>
</protein>
<dbReference type="PANTHER" id="PTHR15263:SF1">
    <property type="entry name" value="NF-KAPPA-B INHIBITOR-LIKE PROTEIN 1"/>
    <property type="match status" value="1"/>
</dbReference>
<dbReference type="Pfam" id="PF12796">
    <property type="entry name" value="Ank_2"/>
    <property type="match status" value="1"/>
</dbReference>
<dbReference type="GO" id="GO:0043124">
    <property type="term" value="P:negative regulation of canonical NF-kappaB signal transduction"/>
    <property type="evidence" value="ECO:0007669"/>
    <property type="project" value="InterPro"/>
</dbReference>
<evidence type="ECO:0000256" key="5">
    <source>
        <dbReference type="ARBA" id="ARBA00023043"/>
    </source>
</evidence>
<dbReference type="PROSITE" id="PS50297">
    <property type="entry name" value="ANK_REP_REGION"/>
    <property type="match status" value="2"/>
</dbReference>
<evidence type="ECO:0000256" key="7">
    <source>
        <dbReference type="ARBA" id="ARBA00030621"/>
    </source>
</evidence>
<dbReference type="AlphaFoldDB" id="A0A1Y1HL39"/>
<dbReference type="InterPro" id="IPR002110">
    <property type="entry name" value="Ankyrin_rpt"/>
</dbReference>
<dbReference type="SMART" id="SM00248">
    <property type="entry name" value="ANK"/>
    <property type="match status" value="2"/>
</dbReference>
<dbReference type="GO" id="GO:0005634">
    <property type="term" value="C:nucleus"/>
    <property type="evidence" value="ECO:0007669"/>
    <property type="project" value="UniProtKB-SubCell"/>
</dbReference>
<dbReference type="OrthoDB" id="2021000at2759"/>
<dbReference type="Proteomes" id="UP000054558">
    <property type="component" value="Unassembled WGS sequence"/>
</dbReference>
<dbReference type="SUPFAM" id="SSF48403">
    <property type="entry name" value="Ankyrin repeat"/>
    <property type="match status" value="1"/>
</dbReference>
<feature type="repeat" description="ANK" evidence="9">
    <location>
        <begin position="66"/>
        <end position="98"/>
    </location>
</feature>
<evidence type="ECO:0000256" key="1">
    <source>
        <dbReference type="ARBA" id="ARBA00004123"/>
    </source>
</evidence>
<dbReference type="InterPro" id="IPR038753">
    <property type="entry name" value="NFKBIL1"/>
</dbReference>
<sequence>MKTRRKKELKLLHAAGVGNLRKVIKLLPNESSSSDSDSSRKRSKRKRRRKSWDAGDRPNVNCVDSDGWTPLHLASHAGATDVVGHLLSQGGDVSAVDGRGDTPLHLAARSGAAKVIAELREAGGKMSVRNKRGETPAMLVEERLIKLARREEARARGSRYEEPEDWGERLQEEASDGEGGGTWGASASHREGEVEDVVDEDAWRARIAESMARKRHEAGWQQDELRAKLSAEQAKEEDARERKRRRLDEEAAARSRKILEEEQAKDSAWREEVLAGKFLNKKMRYEEAWTRFASSSNMVVSYLDVPFPVDPGQEGQLERVLLHGVAPEKHKKKLREEVLRWHPDKFTQKWGLRLDEKDKDRTINRVKEISQSIHELYSKL</sequence>
<reference evidence="11 12" key="1">
    <citation type="journal article" date="2014" name="Nat. Commun.">
        <title>Klebsormidium flaccidum genome reveals primary factors for plant terrestrial adaptation.</title>
        <authorList>
            <person name="Hori K."/>
            <person name="Maruyama F."/>
            <person name="Fujisawa T."/>
            <person name="Togashi T."/>
            <person name="Yamamoto N."/>
            <person name="Seo M."/>
            <person name="Sato S."/>
            <person name="Yamada T."/>
            <person name="Mori H."/>
            <person name="Tajima N."/>
            <person name="Moriyama T."/>
            <person name="Ikeuchi M."/>
            <person name="Watanabe M."/>
            <person name="Wada H."/>
            <person name="Kobayashi K."/>
            <person name="Saito M."/>
            <person name="Masuda T."/>
            <person name="Sasaki-Sekimoto Y."/>
            <person name="Mashiguchi K."/>
            <person name="Awai K."/>
            <person name="Shimojima M."/>
            <person name="Masuda S."/>
            <person name="Iwai M."/>
            <person name="Nobusawa T."/>
            <person name="Narise T."/>
            <person name="Kondo S."/>
            <person name="Saito H."/>
            <person name="Sato R."/>
            <person name="Murakawa M."/>
            <person name="Ihara Y."/>
            <person name="Oshima-Yamada Y."/>
            <person name="Ohtaka K."/>
            <person name="Satoh M."/>
            <person name="Sonobe K."/>
            <person name="Ishii M."/>
            <person name="Ohtani R."/>
            <person name="Kanamori-Sato M."/>
            <person name="Honoki R."/>
            <person name="Miyazaki D."/>
            <person name="Mochizuki H."/>
            <person name="Umetsu J."/>
            <person name="Higashi K."/>
            <person name="Shibata D."/>
            <person name="Kamiya Y."/>
            <person name="Sato N."/>
            <person name="Nakamura Y."/>
            <person name="Tabata S."/>
            <person name="Ida S."/>
            <person name="Kurokawa K."/>
            <person name="Ohta H."/>
        </authorList>
    </citation>
    <scope>NUCLEOTIDE SEQUENCE [LARGE SCALE GENOMIC DNA]</scope>
    <source>
        <strain evidence="11 12">NIES-2285</strain>
    </source>
</reference>
<evidence type="ECO:0000256" key="8">
    <source>
        <dbReference type="ARBA" id="ARBA00030802"/>
    </source>
</evidence>
<evidence type="ECO:0000256" key="4">
    <source>
        <dbReference type="ARBA" id="ARBA00022737"/>
    </source>
</evidence>
<proteinExistence type="predicted"/>
<organism evidence="11 12">
    <name type="scientific">Klebsormidium nitens</name>
    <name type="common">Green alga</name>
    <name type="synonym">Ulothrix nitens</name>
    <dbReference type="NCBI Taxonomy" id="105231"/>
    <lineage>
        <taxon>Eukaryota</taxon>
        <taxon>Viridiplantae</taxon>
        <taxon>Streptophyta</taxon>
        <taxon>Klebsormidiophyceae</taxon>
        <taxon>Klebsormidiales</taxon>
        <taxon>Klebsormidiaceae</taxon>
        <taxon>Klebsormidium</taxon>
    </lineage>
</organism>
<gene>
    <name evidence="11" type="ORF">KFL_000170290</name>
</gene>
<dbReference type="OMA" id="DEFCETF"/>
<dbReference type="Gene3D" id="1.25.40.20">
    <property type="entry name" value="Ankyrin repeat-containing domain"/>
    <property type="match status" value="1"/>
</dbReference>
<comment type="subcellular location">
    <subcellularLocation>
        <location evidence="1">Nucleus</location>
    </subcellularLocation>
</comment>
<keyword evidence="4" id="KW-0677">Repeat</keyword>
<keyword evidence="12" id="KW-1185">Reference proteome</keyword>
<evidence type="ECO:0000313" key="11">
    <source>
        <dbReference type="EMBL" id="GAQ78683.1"/>
    </source>
</evidence>
<dbReference type="PANTHER" id="PTHR15263">
    <property type="entry name" value="I-KAPPA-B-LIKE PROTEIN IKBL"/>
    <property type="match status" value="1"/>
</dbReference>
<dbReference type="EMBL" id="DF236966">
    <property type="protein sequence ID" value="GAQ78683.1"/>
    <property type="molecule type" value="Genomic_DNA"/>
</dbReference>
<evidence type="ECO:0000256" key="6">
    <source>
        <dbReference type="ARBA" id="ARBA00023242"/>
    </source>
</evidence>
<evidence type="ECO:0000313" key="12">
    <source>
        <dbReference type="Proteomes" id="UP000054558"/>
    </source>
</evidence>
<feature type="region of interest" description="Disordered" evidence="10">
    <location>
        <begin position="26"/>
        <end position="60"/>
    </location>
</feature>
<feature type="compositionally biased region" description="Basic residues" evidence="10">
    <location>
        <begin position="41"/>
        <end position="50"/>
    </location>
</feature>
<evidence type="ECO:0000256" key="10">
    <source>
        <dbReference type="SAM" id="MobiDB-lite"/>
    </source>
</evidence>
<dbReference type="STRING" id="105231.A0A1Y1HL39"/>
<evidence type="ECO:0000256" key="2">
    <source>
        <dbReference type="ARBA" id="ARBA00014259"/>
    </source>
</evidence>
<feature type="compositionally biased region" description="Basic and acidic residues" evidence="10">
    <location>
        <begin position="154"/>
        <end position="172"/>
    </location>
</feature>
<keyword evidence="6" id="KW-0539">Nucleus</keyword>